<evidence type="ECO:0000313" key="3">
    <source>
        <dbReference type="EMBL" id="MEU3554832.1"/>
    </source>
</evidence>
<dbReference type="InterPro" id="IPR001031">
    <property type="entry name" value="Thioesterase"/>
</dbReference>
<comment type="caution">
    <text evidence="3">The sequence shown here is derived from an EMBL/GenBank/DDBJ whole genome shotgun (WGS) entry which is preliminary data.</text>
</comment>
<protein>
    <submittedName>
        <fullName evidence="3">Alpha/beta fold hydrolase</fullName>
    </submittedName>
</protein>
<dbReference type="Proteomes" id="UP001550850">
    <property type="component" value="Unassembled WGS sequence"/>
</dbReference>
<dbReference type="Pfam" id="PF00975">
    <property type="entry name" value="Thioesterase"/>
    <property type="match status" value="1"/>
</dbReference>
<dbReference type="InterPro" id="IPR029058">
    <property type="entry name" value="AB_hydrolase_fold"/>
</dbReference>
<evidence type="ECO:0000256" key="1">
    <source>
        <dbReference type="ARBA" id="ARBA00007169"/>
    </source>
</evidence>
<dbReference type="RefSeq" id="WP_108952450.1">
    <property type="nucleotide sequence ID" value="NZ_BEVZ01000002.1"/>
</dbReference>
<evidence type="ECO:0000259" key="2">
    <source>
        <dbReference type="Pfam" id="PF00975"/>
    </source>
</evidence>
<dbReference type="PANTHER" id="PTHR11487:SF0">
    <property type="entry name" value="S-ACYL FATTY ACID SYNTHASE THIOESTERASE, MEDIUM CHAIN"/>
    <property type="match status" value="1"/>
</dbReference>
<keyword evidence="4" id="KW-1185">Reference proteome</keyword>
<reference evidence="3 4" key="1">
    <citation type="submission" date="2024-06" db="EMBL/GenBank/DDBJ databases">
        <title>The Natural Products Discovery Center: Release of the First 8490 Sequenced Strains for Exploring Actinobacteria Biosynthetic Diversity.</title>
        <authorList>
            <person name="Kalkreuter E."/>
            <person name="Kautsar S.A."/>
            <person name="Yang D."/>
            <person name="Bader C.D."/>
            <person name="Teijaro C.N."/>
            <person name="Fluegel L."/>
            <person name="Davis C.M."/>
            <person name="Simpson J.R."/>
            <person name="Lauterbach L."/>
            <person name="Steele A.D."/>
            <person name="Gui C."/>
            <person name="Meng S."/>
            <person name="Li G."/>
            <person name="Viehrig K."/>
            <person name="Ye F."/>
            <person name="Su P."/>
            <person name="Kiefer A.F."/>
            <person name="Nichols A."/>
            <person name="Cepeda A.J."/>
            <person name="Yan W."/>
            <person name="Fan B."/>
            <person name="Jiang Y."/>
            <person name="Adhikari A."/>
            <person name="Zheng C.-J."/>
            <person name="Schuster L."/>
            <person name="Cowan T.M."/>
            <person name="Smanski M.J."/>
            <person name="Chevrette M.G."/>
            <person name="De Carvalho L.P.S."/>
            <person name="Shen B."/>
        </authorList>
    </citation>
    <scope>NUCLEOTIDE SEQUENCE [LARGE SCALE GENOMIC DNA]</scope>
    <source>
        <strain evidence="3 4">NPDC038104</strain>
    </source>
</reference>
<keyword evidence="3" id="KW-0378">Hydrolase</keyword>
<evidence type="ECO:0000313" key="4">
    <source>
        <dbReference type="Proteomes" id="UP001550850"/>
    </source>
</evidence>
<accession>A0ABV2YGH2</accession>
<feature type="domain" description="Thioesterase" evidence="2">
    <location>
        <begin position="5"/>
        <end position="232"/>
    </location>
</feature>
<name>A0ABV2YGH2_9ACTN</name>
<proteinExistence type="inferred from homology"/>
<organism evidence="3 4">
    <name type="scientific">Streptomyces fragilis</name>
    <dbReference type="NCBI Taxonomy" id="67301"/>
    <lineage>
        <taxon>Bacteria</taxon>
        <taxon>Bacillati</taxon>
        <taxon>Actinomycetota</taxon>
        <taxon>Actinomycetes</taxon>
        <taxon>Kitasatosporales</taxon>
        <taxon>Streptomycetaceae</taxon>
        <taxon>Streptomyces</taxon>
    </lineage>
</organism>
<dbReference type="SUPFAM" id="SSF53474">
    <property type="entry name" value="alpha/beta-Hydrolases"/>
    <property type="match status" value="1"/>
</dbReference>
<dbReference type="PANTHER" id="PTHR11487">
    <property type="entry name" value="THIOESTERASE"/>
    <property type="match status" value="1"/>
</dbReference>
<comment type="similarity">
    <text evidence="1">Belongs to the thioesterase family.</text>
</comment>
<sequence length="242" mass="25984">MPSTTLFCLPPAGAGAAFFRPWVGRHPGLLVVPVEFPGRGKRFTEPERTDLDGLLEVLVPEMLEASATSERVVVLGHCFGAVVAHRAVRAMARRRPGLDLTLVVSGSGGPGSADQAAARERRVTGLPDDEFAARVQEISGYSHPALADPALHPLVLPPLRTDVAMHESHAFPTSRPLSLPVLAVRGSEDDRVSAKDAGTWRSVTTGRFRLAEIDGGHMYLTDRTDALLQLIAEETHPARAAR</sequence>
<dbReference type="EMBL" id="JBEZUR010000013">
    <property type="protein sequence ID" value="MEU3554832.1"/>
    <property type="molecule type" value="Genomic_DNA"/>
</dbReference>
<gene>
    <name evidence="3" type="ORF">AB0E65_11525</name>
</gene>
<dbReference type="GO" id="GO:0016787">
    <property type="term" value="F:hydrolase activity"/>
    <property type="evidence" value="ECO:0007669"/>
    <property type="project" value="UniProtKB-KW"/>
</dbReference>
<dbReference type="InterPro" id="IPR012223">
    <property type="entry name" value="TEII"/>
</dbReference>
<dbReference type="Gene3D" id="3.40.50.1820">
    <property type="entry name" value="alpha/beta hydrolase"/>
    <property type="match status" value="1"/>
</dbReference>